<dbReference type="PANTHER" id="PTHR10815">
    <property type="entry name" value="METHYLATED-DNA--PROTEIN-CYSTEINE METHYLTRANSFERASE"/>
    <property type="match status" value="1"/>
</dbReference>
<comment type="similarity">
    <text evidence="8">Belongs to the MGMT family.</text>
</comment>
<dbReference type="InterPro" id="IPR036388">
    <property type="entry name" value="WH-like_DNA-bd_sf"/>
</dbReference>
<keyword evidence="5 8" id="KW-0227">DNA damage</keyword>
<dbReference type="Gene3D" id="3.30.160.70">
    <property type="entry name" value="Methylated DNA-protein cysteine methyltransferase domain"/>
    <property type="match status" value="1"/>
</dbReference>
<dbReference type="GO" id="GO:0032259">
    <property type="term" value="P:methylation"/>
    <property type="evidence" value="ECO:0007669"/>
    <property type="project" value="UniProtKB-KW"/>
</dbReference>
<dbReference type="InterPro" id="IPR036631">
    <property type="entry name" value="MGMT_N_sf"/>
</dbReference>
<dbReference type="GO" id="GO:0003908">
    <property type="term" value="F:methylated-DNA-[protein]-cysteine S-methyltransferase activity"/>
    <property type="evidence" value="ECO:0007669"/>
    <property type="project" value="UniProtKB-EC"/>
</dbReference>
<comment type="function">
    <text evidence="8">Involved in the cellular defense against the biological effects of O6-methylguanine (O6-MeG) and O4-methylthymine (O4-MeT) in DNA. Repairs the methylated nucleobase in DNA by stoichiometrically transferring the methyl group to a cysteine residue in the enzyme. This is a suicide reaction: the enzyme is irreversibly inactivated.</text>
</comment>
<accession>A0ABZ2NKP0</accession>
<dbReference type="HAMAP" id="MF_00772">
    <property type="entry name" value="OGT"/>
    <property type="match status" value="1"/>
</dbReference>
<evidence type="ECO:0000256" key="3">
    <source>
        <dbReference type="ARBA" id="ARBA00022603"/>
    </source>
</evidence>
<keyword evidence="4 8" id="KW-0808">Transferase</keyword>
<dbReference type="InterPro" id="IPR036217">
    <property type="entry name" value="MethylDNA_cys_MeTrfase_DNAb"/>
</dbReference>
<dbReference type="InterPro" id="IPR014048">
    <property type="entry name" value="MethylDNA_cys_MeTrfase_DNA-bd"/>
</dbReference>
<dbReference type="Gene3D" id="1.10.10.10">
    <property type="entry name" value="Winged helix-like DNA-binding domain superfamily/Winged helix DNA-binding domain"/>
    <property type="match status" value="1"/>
</dbReference>
<protein>
    <recommendedName>
        <fullName evidence="8">Methylated-DNA--protein-cysteine methyltransferase</fullName>
        <ecNumber evidence="8">2.1.1.63</ecNumber>
    </recommendedName>
    <alternativeName>
        <fullName evidence="8">6-O-methylguanine-DNA methyltransferase</fullName>
        <shortName evidence="8">MGMT</shortName>
    </alternativeName>
    <alternativeName>
        <fullName evidence="8">O-6-methylguanine-DNA-alkyltransferase</fullName>
    </alternativeName>
</protein>
<evidence type="ECO:0000256" key="6">
    <source>
        <dbReference type="ARBA" id="ARBA00023204"/>
    </source>
</evidence>
<dbReference type="PANTHER" id="PTHR10815:SF5">
    <property type="entry name" value="METHYLATED-DNA--PROTEIN-CYSTEINE METHYLTRANSFERASE"/>
    <property type="match status" value="1"/>
</dbReference>
<evidence type="ECO:0000256" key="7">
    <source>
        <dbReference type="ARBA" id="ARBA00049348"/>
    </source>
</evidence>
<dbReference type="PROSITE" id="PS00374">
    <property type="entry name" value="MGMT"/>
    <property type="match status" value="1"/>
</dbReference>
<dbReference type="EMBL" id="CP147407">
    <property type="protein sequence ID" value="WXB98333.1"/>
    <property type="molecule type" value="Genomic_DNA"/>
</dbReference>
<keyword evidence="12" id="KW-1185">Reference proteome</keyword>
<comment type="miscellaneous">
    <text evidence="8">This enzyme catalyzes only one turnover and therefore is not strictly catalytic. According to one definition, an enzyme is a biocatalyst that acts repeatedly and over many reaction cycles.</text>
</comment>
<feature type="domain" description="Methylguanine DNA methyltransferase ribonuclease-like" evidence="10">
    <location>
        <begin position="7"/>
        <end position="69"/>
    </location>
</feature>
<dbReference type="RefSeq" id="WP_338781320.1">
    <property type="nucleotide sequence ID" value="NZ_CP147407.1"/>
</dbReference>
<comment type="catalytic activity">
    <reaction evidence="1 8">
        <text>a 4-O-methyl-thymidine in DNA + L-cysteinyl-[protein] = a thymidine in DNA + S-methyl-L-cysteinyl-[protein]</text>
        <dbReference type="Rhea" id="RHEA:53428"/>
        <dbReference type="Rhea" id="RHEA-COMP:10131"/>
        <dbReference type="Rhea" id="RHEA-COMP:10132"/>
        <dbReference type="Rhea" id="RHEA-COMP:13555"/>
        <dbReference type="Rhea" id="RHEA-COMP:13556"/>
        <dbReference type="ChEBI" id="CHEBI:29950"/>
        <dbReference type="ChEBI" id="CHEBI:82612"/>
        <dbReference type="ChEBI" id="CHEBI:137386"/>
        <dbReference type="ChEBI" id="CHEBI:137387"/>
        <dbReference type="EC" id="2.1.1.63"/>
    </reaction>
</comment>
<feature type="active site" description="Nucleophile; methyl group acceptor" evidence="8">
    <location>
        <position position="125"/>
    </location>
</feature>
<dbReference type="EC" id="2.1.1.63" evidence="8"/>
<feature type="domain" description="Methylated-DNA-[protein]-cysteine S-methyltransferase DNA binding" evidence="9">
    <location>
        <begin position="74"/>
        <end position="155"/>
    </location>
</feature>
<dbReference type="Pfam" id="PF02870">
    <property type="entry name" value="Methyltransf_1N"/>
    <property type="match status" value="1"/>
</dbReference>
<comment type="subcellular location">
    <subcellularLocation>
        <location evidence="8">Cytoplasm</location>
    </subcellularLocation>
</comment>
<dbReference type="InterPro" id="IPR023546">
    <property type="entry name" value="MGMT"/>
</dbReference>
<evidence type="ECO:0000259" key="9">
    <source>
        <dbReference type="Pfam" id="PF01035"/>
    </source>
</evidence>
<keyword evidence="2 8" id="KW-0963">Cytoplasm</keyword>
<dbReference type="InterPro" id="IPR001497">
    <property type="entry name" value="MethylDNA_cys_MeTrfase_AS"/>
</dbReference>
<dbReference type="SUPFAM" id="SSF46767">
    <property type="entry name" value="Methylated DNA-protein cysteine methyltransferase, C-terminal domain"/>
    <property type="match status" value="1"/>
</dbReference>
<evidence type="ECO:0000313" key="11">
    <source>
        <dbReference type="EMBL" id="WXB98333.1"/>
    </source>
</evidence>
<comment type="catalytic activity">
    <reaction evidence="7 8">
        <text>a 6-O-methyl-2'-deoxyguanosine in DNA + L-cysteinyl-[protein] = S-methyl-L-cysteinyl-[protein] + a 2'-deoxyguanosine in DNA</text>
        <dbReference type="Rhea" id="RHEA:24000"/>
        <dbReference type="Rhea" id="RHEA-COMP:10131"/>
        <dbReference type="Rhea" id="RHEA-COMP:10132"/>
        <dbReference type="Rhea" id="RHEA-COMP:11367"/>
        <dbReference type="Rhea" id="RHEA-COMP:11368"/>
        <dbReference type="ChEBI" id="CHEBI:29950"/>
        <dbReference type="ChEBI" id="CHEBI:82612"/>
        <dbReference type="ChEBI" id="CHEBI:85445"/>
        <dbReference type="ChEBI" id="CHEBI:85448"/>
        <dbReference type="EC" id="2.1.1.63"/>
    </reaction>
</comment>
<dbReference type="NCBIfam" id="TIGR00589">
    <property type="entry name" value="ogt"/>
    <property type="match status" value="1"/>
</dbReference>
<evidence type="ECO:0000313" key="12">
    <source>
        <dbReference type="Proteomes" id="UP001377337"/>
    </source>
</evidence>
<keyword evidence="3 8" id="KW-0489">Methyltransferase</keyword>
<evidence type="ECO:0000256" key="8">
    <source>
        <dbReference type="HAMAP-Rule" id="MF_00772"/>
    </source>
</evidence>
<dbReference type="Pfam" id="PF01035">
    <property type="entry name" value="DNA_binding_1"/>
    <property type="match status" value="1"/>
</dbReference>
<proteinExistence type="inferred from homology"/>
<evidence type="ECO:0000256" key="5">
    <source>
        <dbReference type="ARBA" id="ARBA00022763"/>
    </source>
</evidence>
<gene>
    <name evidence="11" type="ORF">WCV65_07635</name>
</gene>
<evidence type="ECO:0000256" key="2">
    <source>
        <dbReference type="ARBA" id="ARBA00022490"/>
    </source>
</evidence>
<dbReference type="CDD" id="cd06445">
    <property type="entry name" value="ATase"/>
    <property type="match status" value="1"/>
</dbReference>
<dbReference type="SUPFAM" id="SSF53155">
    <property type="entry name" value="Methylated DNA-protein cysteine methyltransferase domain"/>
    <property type="match status" value="1"/>
</dbReference>
<dbReference type="InterPro" id="IPR008332">
    <property type="entry name" value="MethylG_MeTrfase_N"/>
</dbReference>
<name>A0ABZ2NKP0_9BACI</name>
<keyword evidence="6 8" id="KW-0234">DNA repair</keyword>
<dbReference type="Proteomes" id="UP001377337">
    <property type="component" value="Chromosome"/>
</dbReference>
<organism evidence="11 12">
    <name type="scientific">Metabacillus sediminis</name>
    <dbReference type="NCBI Taxonomy" id="3117746"/>
    <lineage>
        <taxon>Bacteria</taxon>
        <taxon>Bacillati</taxon>
        <taxon>Bacillota</taxon>
        <taxon>Bacilli</taxon>
        <taxon>Bacillales</taxon>
        <taxon>Bacillaceae</taxon>
        <taxon>Metabacillus</taxon>
    </lineage>
</organism>
<reference evidence="11 12" key="1">
    <citation type="submission" date="2024-02" db="EMBL/GenBank/DDBJ databases">
        <title>Seven novel Bacillus-like species.</title>
        <authorList>
            <person name="Liu G."/>
        </authorList>
    </citation>
    <scope>NUCLEOTIDE SEQUENCE [LARGE SCALE GENOMIC DNA]</scope>
    <source>
        <strain evidence="11 12">FJAT-52054</strain>
    </source>
</reference>
<sequence length="158" mass="17423">MKGFIQYNSPIGVLTIVSDGTSITQVLLPETELSPFNGEPAEYPVLIEARKQLQEYFSGIRTHFELPFSTEGTPFQMRVWDALREIPFGESLSYAELAQKAGSPKAVRAVGQANKANKLPILVPCHRVIGKNKSLTGYAGTKTDLKAILLGLEKVEFR</sequence>
<evidence type="ECO:0000256" key="4">
    <source>
        <dbReference type="ARBA" id="ARBA00022679"/>
    </source>
</evidence>
<evidence type="ECO:0000256" key="1">
    <source>
        <dbReference type="ARBA" id="ARBA00001286"/>
    </source>
</evidence>
<evidence type="ECO:0000259" key="10">
    <source>
        <dbReference type="Pfam" id="PF02870"/>
    </source>
</evidence>